<dbReference type="GO" id="GO:0005682">
    <property type="term" value="C:U5 snRNP"/>
    <property type="evidence" value="ECO:0007669"/>
    <property type="project" value="TreeGrafter"/>
</dbReference>
<comment type="caution">
    <text evidence="10">The sequence shown here is derived from an EMBL/GenBank/DDBJ whole genome shotgun (WGS) entry which is preliminary data.</text>
</comment>
<dbReference type="GO" id="GO:0000350">
    <property type="term" value="P:generation of catalytic spliceosome for second transesterification step"/>
    <property type="evidence" value="ECO:0007669"/>
    <property type="project" value="TreeGrafter"/>
</dbReference>
<dbReference type="Pfam" id="PF02840">
    <property type="entry name" value="Prp18"/>
    <property type="match status" value="1"/>
</dbReference>
<dbReference type="SMART" id="SM00500">
    <property type="entry name" value="SFM"/>
    <property type="match status" value="1"/>
</dbReference>
<dbReference type="STRING" id="1348612.A0A397JI43"/>
<evidence type="ECO:0000259" key="9">
    <source>
        <dbReference type="SMART" id="SM00500"/>
    </source>
</evidence>
<keyword evidence="7" id="KW-0539">Nucleus</keyword>
<dbReference type="Gene3D" id="4.10.280.110">
    <property type="entry name" value="Pre-mRNA processing factor 4 domain"/>
    <property type="match status" value="1"/>
</dbReference>
<dbReference type="InterPro" id="IPR004098">
    <property type="entry name" value="Prp18"/>
</dbReference>
<gene>
    <name evidence="10" type="ORF">Glove_26g99</name>
</gene>
<feature type="compositionally biased region" description="Basic and acidic residues" evidence="8">
    <location>
        <begin position="185"/>
        <end position="198"/>
    </location>
</feature>
<comment type="similarity">
    <text evidence="2">Belongs to the PRP18 family.</text>
</comment>
<organism evidence="10 11">
    <name type="scientific">Diversispora epigaea</name>
    <dbReference type="NCBI Taxonomy" id="1348612"/>
    <lineage>
        <taxon>Eukaryota</taxon>
        <taxon>Fungi</taxon>
        <taxon>Fungi incertae sedis</taxon>
        <taxon>Mucoromycota</taxon>
        <taxon>Glomeromycotina</taxon>
        <taxon>Glomeromycetes</taxon>
        <taxon>Diversisporales</taxon>
        <taxon>Diversisporaceae</taxon>
        <taxon>Diversispora</taxon>
    </lineage>
</organism>
<sequence length="383" mass="45233">MLCYTSIFTRSWLISENFYNFLNGNNSMNFLKAEIERKRKDIESFHTVIQESKKKKYIQRAELEKLREKQYLEKQAETERKCEEKRRELNKSLASVAEQEKAEKSASDNETTKEEKVENDSSNLSPEEVVRRLRAKGQPIRLFGESDKDRRTRLRALELIEERSEGQRNDFMKTLEEMETGLDLEVLKKRPEDEETNRPSKKKKATEDLSLDNTPINIDLIEKDPDKLYVLIYTFFKRLLREWEQEMNNRPDHIKRSTQGKLTAATQRQTTEYMQPFFRSLKKKSIEPDVLARVTEITHYMQIREYMNANDAYLRLSIGNAPWPIGVTMVGIHERSAREKIFSAQVAHVLNDETTRKWIQSIKRLMTFCQTKYPPADNSQLMG</sequence>
<dbReference type="FunFam" id="1.20.940.10:FF:000002">
    <property type="entry name" value="Pre-mRNA processing factor 18"/>
    <property type="match status" value="1"/>
</dbReference>
<dbReference type="PANTHER" id="PTHR13007:SF19">
    <property type="entry name" value="PRE-MRNA-SPLICING FACTOR 18"/>
    <property type="match status" value="1"/>
</dbReference>
<keyword evidence="5" id="KW-0747">Spliceosome</keyword>
<keyword evidence="6" id="KW-0508">mRNA splicing</keyword>
<dbReference type="Pfam" id="PF08799">
    <property type="entry name" value="PRP4"/>
    <property type="match status" value="1"/>
</dbReference>
<dbReference type="Gene3D" id="1.20.940.10">
    <property type="entry name" value="Functional domain of the splicing factor Prp18"/>
    <property type="match status" value="1"/>
</dbReference>
<protein>
    <recommendedName>
        <fullName evidence="3">Pre-mRNA-splicing factor 18</fullName>
    </recommendedName>
</protein>
<dbReference type="AlphaFoldDB" id="A0A397JI43"/>
<dbReference type="SUPFAM" id="SSF47938">
    <property type="entry name" value="Functional domain of the splicing factor Prp18"/>
    <property type="match status" value="1"/>
</dbReference>
<dbReference type="SUPFAM" id="SSF158230">
    <property type="entry name" value="PRP4-like"/>
    <property type="match status" value="1"/>
</dbReference>
<proteinExistence type="inferred from homology"/>
<feature type="domain" description="Pre-mRNA processing factor 4 (PRP4)-like" evidence="9">
    <location>
        <begin position="124"/>
        <end position="173"/>
    </location>
</feature>
<feature type="compositionally biased region" description="Basic and acidic residues" evidence="8">
    <location>
        <begin position="98"/>
        <end position="119"/>
    </location>
</feature>
<evidence type="ECO:0000256" key="3">
    <source>
        <dbReference type="ARBA" id="ARBA00018242"/>
    </source>
</evidence>
<name>A0A397JI43_9GLOM</name>
<evidence type="ECO:0000256" key="5">
    <source>
        <dbReference type="ARBA" id="ARBA00022728"/>
    </source>
</evidence>
<dbReference type="GO" id="GO:0071021">
    <property type="term" value="C:U2-type post-spliceosomal complex"/>
    <property type="evidence" value="ECO:0007669"/>
    <property type="project" value="TreeGrafter"/>
</dbReference>
<keyword evidence="4" id="KW-0507">mRNA processing</keyword>
<evidence type="ECO:0000313" key="10">
    <source>
        <dbReference type="EMBL" id="RHZ88029.1"/>
    </source>
</evidence>
<evidence type="ECO:0000256" key="6">
    <source>
        <dbReference type="ARBA" id="ARBA00023187"/>
    </source>
</evidence>
<evidence type="ECO:0000256" key="2">
    <source>
        <dbReference type="ARBA" id="ARBA00008137"/>
    </source>
</evidence>
<dbReference type="InterPro" id="IPR039979">
    <property type="entry name" value="PRPF18"/>
</dbReference>
<evidence type="ECO:0000256" key="1">
    <source>
        <dbReference type="ARBA" id="ARBA00004123"/>
    </source>
</evidence>
<dbReference type="InterPro" id="IPR014906">
    <property type="entry name" value="PRP4-like"/>
</dbReference>
<dbReference type="InterPro" id="IPR036285">
    <property type="entry name" value="PRP4-like_sf"/>
</dbReference>
<dbReference type="PANTHER" id="PTHR13007">
    <property type="entry name" value="PRE-MRNA SPLICING FACTOR-RELATED"/>
    <property type="match status" value="1"/>
</dbReference>
<dbReference type="EMBL" id="PQFF01000024">
    <property type="protein sequence ID" value="RHZ88029.1"/>
    <property type="molecule type" value="Genomic_DNA"/>
</dbReference>
<comment type="subcellular location">
    <subcellularLocation>
        <location evidence="1">Nucleus</location>
    </subcellularLocation>
</comment>
<feature type="region of interest" description="Disordered" evidence="8">
    <location>
        <begin position="182"/>
        <end position="207"/>
    </location>
</feature>
<evidence type="ECO:0000256" key="8">
    <source>
        <dbReference type="SAM" id="MobiDB-lite"/>
    </source>
</evidence>
<evidence type="ECO:0000256" key="4">
    <source>
        <dbReference type="ARBA" id="ARBA00022664"/>
    </source>
</evidence>
<evidence type="ECO:0000313" key="11">
    <source>
        <dbReference type="Proteomes" id="UP000266861"/>
    </source>
</evidence>
<reference evidence="10 11" key="1">
    <citation type="submission" date="2018-08" db="EMBL/GenBank/DDBJ databases">
        <title>Genome and evolution of the arbuscular mycorrhizal fungus Diversispora epigaea (formerly Glomus versiforme) and its bacterial endosymbionts.</title>
        <authorList>
            <person name="Sun X."/>
            <person name="Fei Z."/>
            <person name="Harrison M."/>
        </authorList>
    </citation>
    <scope>NUCLEOTIDE SEQUENCE [LARGE SCALE GENOMIC DNA]</scope>
    <source>
        <strain evidence="10 11">IT104</strain>
    </source>
</reference>
<accession>A0A397JI43</accession>
<keyword evidence="11" id="KW-1185">Reference proteome</keyword>
<dbReference type="Proteomes" id="UP000266861">
    <property type="component" value="Unassembled WGS sequence"/>
</dbReference>
<dbReference type="GO" id="GO:0046540">
    <property type="term" value="C:U4/U6 x U5 tri-snRNP complex"/>
    <property type="evidence" value="ECO:0007669"/>
    <property type="project" value="TreeGrafter"/>
</dbReference>
<dbReference type="OrthoDB" id="10261918at2759"/>
<feature type="region of interest" description="Disordered" evidence="8">
    <location>
        <begin position="93"/>
        <end position="130"/>
    </location>
</feature>
<evidence type="ECO:0000256" key="7">
    <source>
        <dbReference type="ARBA" id="ARBA00023242"/>
    </source>
</evidence>